<dbReference type="Pfam" id="PF00059">
    <property type="entry name" value="Lectin_C"/>
    <property type="match status" value="2"/>
</dbReference>
<sequence>MIVDPNGSSGAVLASPLNSKLLTAMKNFSTTVFTGAHSTISKGDYFSVEGVPLARMPISWAPGEPDNYENSEECLLLHSNGVVADVKCSEVFPFICYKKGIKPTVISNCGTTDIEYTHDSRTGSCYKFHYVGRTWPRAYMACASEGGYLAIINSHAEAEILKEMFNKYPEDKIIARHTDNAHVGFYDWGERGVWSTIHGQSLKEAGFESWSHGQPNNATYGEYCGAIYKNDGLFNDIWCDNTAPFICEKKPESLFYYDNDNN</sequence>
<dbReference type="PANTHER" id="PTHR22803">
    <property type="entry name" value="MANNOSE, PHOSPHOLIPASE, LECTIN RECEPTOR RELATED"/>
    <property type="match status" value="1"/>
</dbReference>
<dbReference type="InterPro" id="IPR001304">
    <property type="entry name" value="C-type_lectin-like"/>
</dbReference>
<evidence type="ECO:0000313" key="3">
    <source>
        <dbReference type="Proteomes" id="UP001314205"/>
    </source>
</evidence>
<dbReference type="InterPro" id="IPR016186">
    <property type="entry name" value="C-type_lectin-like/link_sf"/>
</dbReference>
<comment type="caution">
    <text evidence="2">The sequence shown here is derived from an EMBL/GenBank/DDBJ whole genome shotgun (WGS) entry which is preliminary data.</text>
</comment>
<evidence type="ECO:0000313" key="2">
    <source>
        <dbReference type="EMBL" id="CAK1595733.1"/>
    </source>
</evidence>
<reference evidence="2 3" key="1">
    <citation type="submission" date="2023-11" db="EMBL/GenBank/DDBJ databases">
        <authorList>
            <person name="Hedman E."/>
            <person name="Englund M."/>
            <person name="Stromberg M."/>
            <person name="Nyberg Akerstrom W."/>
            <person name="Nylinder S."/>
            <person name="Jareborg N."/>
            <person name="Kallberg Y."/>
            <person name="Kronander E."/>
        </authorList>
    </citation>
    <scope>NUCLEOTIDE SEQUENCE [LARGE SCALE GENOMIC DNA]</scope>
</reference>
<organism evidence="2 3">
    <name type="scientific">Parnassius mnemosyne</name>
    <name type="common">clouded apollo</name>
    <dbReference type="NCBI Taxonomy" id="213953"/>
    <lineage>
        <taxon>Eukaryota</taxon>
        <taxon>Metazoa</taxon>
        <taxon>Ecdysozoa</taxon>
        <taxon>Arthropoda</taxon>
        <taxon>Hexapoda</taxon>
        <taxon>Insecta</taxon>
        <taxon>Pterygota</taxon>
        <taxon>Neoptera</taxon>
        <taxon>Endopterygota</taxon>
        <taxon>Lepidoptera</taxon>
        <taxon>Glossata</taxon>
        <taxon>Ditrysia</taxon>
        <taxon>Papilionoidea</taxon>
        <taxon>Papilionidae</taxon>
        <taxon>Parnassiinae</taxon>
        <taxon>Parnassini</taxon>
        <taxon>Parnassius</taxon>
        <taxon>Driopa</taxon>
    </lineage>
</organism>
<proteinExistence type="predicted"/>
<dbReference type="InterPro" id="IPR050111">
    <property type="entry name" value="C-type_lectin/snaclec_domain"/>
</dbReference>
<evidence type="ECO:0000259" key="1">
    <source>
        <dbReference type="PROSITE" id="PS50041"/>
    </source>
</evidence>
<dbReference type="SMART" id="SM00034">
    <property type="entry name" value="CLECT"/>
    <property type="match status" value="2"/>
</dbReference>
<dbReference type="EMBL" id="CAVLGL010000093">
    <property type="protein sequence ID" value="CAK1595733.1"/>
    <property type="molecule type" value="Genomic_DNA"/>
</dbReference>
<gene>
    <name evidence="2" type="ORF">PARMNEM_LOCUS15166</name>
</gene>
<protein>
    <recommendedName>
        <fullName evidence="1">C-type lectin domain-containing protein</fullName>
    </recommendedName>
</protein>
<dbReference type="Gene3D" id="3.10.100.10">
    <property type="entry name" value="Mannose-Binding Protein A, subunit A"/>
    <property type="match status" value="2"/>
</dbReference>
<dbReference type="CDD" id="cd00037">
    <property type="entry name" value="CLECT"/>
    <property type="match status" value="1"/>
</dbReference>
<feature type="domain" description="C-type lectin" evidence="1">
    <location>
        <begin position="121"/>
        <end position="248"/>
    </location>
</feature>
<dbReference type="InterPro" id="IPR016187">
    <property type="entry name" value="CTDL_fold"/>
</dbReference>
<dbReference type="PROSITE" id="PS50041">
    <property type="entry name" value="C_TYPE_LECTIN_2"/>
    <property type="match status" value="2"/>
</dbReference>
<keyword evidence="3" id="KW-1185">Reference proteome</keyword>
<name>A0AAV1LJZ5_9NEOP</name>
<dbReference type="AlphaFoldDB" id="A0AAV1LJZ5"/>
<dbReference type="Proteomes" id="UP001314205">
    <property type="component" value="Unassembled WGS sequence"/>
</dbReference>
<accession>A0AAV1LJZ5</accession>
<feature type="domain" description="C-type lectin" evidence="1">
    <location>
        <begin position="9"/>
        <end position="97"/>
    </location>
</feature>
<dbReference type="SUPFAM" id="SSF56436">
    <property type="entry name" value="C-type lectin-like"/>
    <property type="match status" value="2"/>
</dbReference>